<feature type="region of interest" description="Disordered" evidence="1">
    <location>
        <begin position="190"/>
        <end position="236"/>
    </location>
</feature>
<proteinExistence type="predicted"/>
<dbReference type="EMBL" id="JARJCW010000195">
    <property type="protein sequence ID" value="KAJ7187525.1"/>
    <property type="molecule type" value="Genomic_DNA"/>
</dbReference>
<protein>
    <submittedName>
        <fullName evidence="2">Uncharacterized protein</fullName>
    </submittedName>
</protein>
<reference evidence="2" key="1">
    <citation type="submission" date="2023-03" db="EMBL/GenBank/DDBJ databases">
        <title>Massive genome expansion in bonnet fungi (Mycena s.s.) driven by repeated elements and novel gene families across ecological guilds.</title>
        <authorList>
            <consortium name="Lawrence Berkeley National Laboratory"/>
            <person name="Harder C.B."/>
            <person name="Miyauchi S."/>
            <person name="Viragh M."/>
            <person name="Kuo A."/>
            <person name="Thoen E."/>
            <person name="Andreopoulos B."/>
            <person name="Lu D."/>
            <person name="Skrede I."/>
            <person name="Drula E."/>
            <person name="Henrissat B."/>
            <person name="Morin E."/>
            <person name="Kohler A."/>
            <person name="Barry K."/>
            <person name="LaButti K."/>
            <person name="Morin E."/>
            <person name="Salamov A."/>
            <person name="Lipzen A."/>
            <person name="Mereny Z."/>
            <person name="Hegedus B."/>
            <person name="Baldrian P."/>
            <person name="Stursova M."/>
            <person name="Weitz H."/>
            <person name="Taylor A."/>
            <person name="Grigoriev I.V."/>
            <person name="Nagy L.G."/>
            <person name="Martin F."/>
            <person name="Kauserud H."/>
        </authorList>
    </citation>
    <scope>NUCLEOTIDE SEQUENCE</scope>
    <source>
        <strain evidence="2">9144</strain>
    </source>
</reference>
<keyword evidence="3" id="KW-1185">Reference proteome</keyword>
<feature type="compositionally biased region" description="Basic residues" evidence="1">
    <location>
        <begin position="57"/>
        <end position="71"/>
    </location>
</feature>
<gene>
    <name evidence="2" type="ORF">GGX14DRAFT_409129</name>
</gene>
<dbReference type="Proteomes" id="UP001219525">
    <property type="component" value="Unassembled WGS sequence"/>
</dbReference>
<evidence type="ECO:0000313" key="2">
    <source>
        <dbReference type="EMBL" id="KAJ7187525.1"/>
    </source>
</evidence>
<evidence type="ECO:0000313" key="3">
    <source>
        <dbReference type="Proteomes" id="UP001219525"/>
    </source>
</evidence>
<name>A0AAD6UNZ1_9AGAR</name>
<comment type="caution">
    <text evidence="2">The sequence shown here is derived from an EMBL/GenBank/DDBJ whole genome shotgun (WGS) entry which is preliminary data.</text>
</comment>
<accession>A0AAD6UNZ1</accession>
<organism evidence="2 3">
    <name type="scientific">Mycena pura</name>
    <dbReference type="NCBI Taxonomy" id="153505"/>
    <lineage>
        <taxon>Eukaryota</taxon>
        <taxon>Fungi</taxon>
        <taxon>Dikarya</taxon>
        <taxon>Basidiomycota</taxon>
        <taxon>Agaricomycotina</taxon>
        <taxon>Agaricomycetes</taxon>
        <taxon>Agaricomycetidae</taxon>
        <taxon>Agaricales</taxon>
        <taxon>Marasmiineae</taxon>
        <taxon>Mycenaceae</taxon>
        <taxon>Mycena</taxon>
    </lineage>
</organism>
<sequence length="346" mass="36441">MPGIKKRTLMGAGGDGGTRCRNPRGVVQDGNGRQRNRARARSCNETEPAHAPVGMRGRCRVAARVTRRRASKPVQGGGAERRAAKPNPRTLMGACAGCASYGVLQRGGADARGVARRRCRASTGGRSVARRRHGALLGGSTGRRQVVAAAQGVANALSGSAGRRWLRRRQAARGVRRRSRWRGAAAQGVARRSWWRGSSPGGRGIARRRGASTGGRGSAERRHGASPGVSGGAGRRQAVVVARVVARRSRRHQAATRASPAVAAVRGVDRWSRRRASPGVAAARGVARRRHGASPGGGGGAGRRQVVAAARRRSRQRGASPGAWGVARRRRGAQKISEKTQYASQN</sequence>
<dbReference type="AlphaFoldDB" id="A0AAD6UNZ1"/>
<evidence type="ECO:0000256" key="1">
    <source>
        <dbReference type="SAM" id="MobiDB-lite"/>
    </source>
</evidence>
<feature type="region of interest" description="Disordered" evidence="1">
    <location>
        <begin position="273"/>
        <end position="346"/>
    </location>
</feature>
<feature type="compositionally biased region" description="Low complexity" evidence="1">
    <location>
        <begin position="317"/>
        <end position="326"/>
    </location>
</feature>
<feature type="region of interest" description="Disordered" evidence="1">
    <location>
        <begin position="1"/>
        <end position="85"/>
    </location>
</feature>